<keyword evidence="3" id="KW-1185">Reference proteome</keyword>
<dbReference type="SUPFAM" id="SSF52540">
    <property type="entry name" value="P-loop containing nucleoside triphosphate hydrolases"/>
    <property type="match status" value="1"/>
</dbReference>
<evidence type="ECO:0000313" key="2">
    <source>
        <dbReference type="EMBL" id="KZL21423.1"/>
    </source>
</evidence>
<dbReference type="InterPro" id="IPR027417">
    <property type="entry name" value="P-loop_NTPase"/>
</dbReference>
<dbReference type="AlphaFoldDB" id="A0A161XHM9"/>
<dbReference type="Pfam" id="PF13521">
    <property type="entry name" value="AAA_28"/>
    <property type="match status" value="1"/>
</dbReference>
<protein>
    <submittedName>
        <fullName evidence="2">GlmZ(SRNA)-inactivating NTPase</fullName>
    </submittedName>
</protein>
<evidence type="ECO:0000313" key="3">
    <source>
        <dbReference type="Proteomes" id="UP000076577"/>
    </source>
</evidence>
<organism evidence="2 3">
    <name type="scientific">Pseudovibrio axinellae</name>
    <dbReference type="NCBI Taxonomy" id="989403"/>
    <lineage>
        <taxon>Bacteria</taxon>
        <taxon>Pseudomonadati</taxon>
        <taxon>Pseudomonadota</taxon>
        <taxon>Alphaproteobacteria</taxon>
        <taxon>Hyphomicrobiales</taxon>
        <taxon>Stappiaceae</taxon>
        <taxon>Pseudovibrio</taxon>
    </lineage>
</organism>
<sequence length="183" mass="20585">MPIYVITGASGAGKSTLLKHLGNLGFRCQDEIGRQLIKDELHSGGSARPDMDPTAFRDKLFARSIEAFDAVDADVSVPVFFDRSFIEAIAYSRIIGAPVCDRMKEEARSRRFSPYVFVCAPWPEIFTGDDERQHDFLFAQQDYEANIWAYKAYGYSLVEVPQSDVAARVKFVAEYVSRHEGEA</sequence>
<comment type="caution">
    <text evidence="2">The sequence shown here is derived from an EMBL/GenBank/DDBJ whole genome shotgun (WGS) entry which is preliminary data.</text>
</comment>
<proteinExistence type="predicted"/>
<gene>
    <name evidence="2" type="ORF">PsAD2_00715</name>
</gene>
<dbReference type="CDD" id="cd00267">
    <property type="entry name" value="ABC_ATPase"/>
    <property type="match status" value="1"/>
</dbReference>
<dbReference type="PATRIC" id="fig|989403.3.peg.761"/>
<name>A0A161XHM9_9HYPH</name>
<dbReference type="EMBL" id="LMCB01000004">
    <property type="protein sequence ID" value="KZL21423.1"/>
    <property type="molecule type" value="Genomic_DNA"/>
</dbReference>
<accession>A0A161XHM9</accession>
<dbReference type="OrthoDB" id="5638848at2"/>
<dbReference type="InterPro" id="IPR038727">
    <property type="entry name" value="NadR/Ttd14_AAA_dom"/>
</dbReference>
<dbReference type="Gene3D" id="3.40.50.300">
    <property type="entry name" value="P-loop containing nucleotide triphosphate hydrolases"/>
    <property type="match status" value="1"/>
</dbReference>
<dbReference type="Proteomes" id="UP000076577">
    <property type="component" value="Unassembled WGS sequence"/>
</dbReference>
<reference evidence="2 3" key="1">
    <citation type="journal article" date="2016" name="Front. Microbiol.">
        <title>Comparative Genomic Analysis Reveals a Diverse Repertoire of Genes Involved in Prokaryote-Eukaryote Interactions within the Pseudovibrio Genus.</title>
        <authorList>
            <person name="Romano S."/>
            <person name="Fernandez-Guerra A."/>
            <person name="Reen F.J."/>
            <person name="Glockner F.O."/>
            <person name="Crowley S.P."/>
            <person name="O'Sullivan O."/>
            <person name="Cotter P.D."/>
            <person name="Adams C."/>
            <person name="Dobson A.D."/>
            <person name="O'Gara F."/>
        </authorList>
    </citation>
    <scope>NUCLEOTIDE SEQUENCE [LARGE SCALE GENOMIC DNA]</scope>
    <source>
        <strain evidence="2 3">Ad2</strain>
    </source>
</reference>
<dbReference type="RefSeq" id="WP_068002279.1">
    <property type="nucleotide sequence ID" value="NZ_FOFM01000005.1"/>
</dbReference>
<feature type="domain" description="NadR/Ttd14 AAA" evidence="1">
    <location>
        <begin position="4"/>
        <end position="168"/>
    </location>
</feature>
<evidence type="ECO:0000259" key="1">
    <source>
        <dbReference type="Pfam" id="PF13521"/>
    </source>
</evidence>